<evidence type="ECO:0000256" key="2">
    <source>
        <dbReference type="ARBA" id="ARBA00022475"/>
    </source>
</evidence>
<evidence type="ECO:0000313" key="10">
    <source>
        <dbReference type="Proteomes" id="UP000585638"/>
    </source>
</evidence>
<dbReference type="Proteomes" id="UP000585638">
    <property type="component" value="Unassembled WGS sequence"/>
</dbReference>
<feature type="transmembrane region" description="Helical" evidence="8">
    <location>
        <begin position="87"/>
        <end position="112"/>
    </location>
</feature>
<dbReference type="GO" id="GO:0006508">
    <property type="term" value="P:proteolysis"/>
    <property type="evidence" value="ECO:0007669"/>
    <property type="project" value="UniProtKB-KW"/>
</dbReference>
<feature type="transmembrane region" description="Helical" evidence="8">
    <location>
        <begin position="124"/>
        <end position="146"/>
    </location>
</feature>
<keyword evidence="6 8" id="KW-1133">Transmembrane helix</keyword>
<name>A0A7W9KEM4_9PSEU</name>
<evidence type="ECO:0000256" key="7">
    <source>
        <dbReference type="ARBA" id="ARBA00023136"/>
    </source>
</evidence>
<keyword evidence="4 8" id="KW-0812">Transmembrane</keyword>
<dbReference type="AlphaFoldDB" id="A0A7W9KEM4"/>
<feature type="transmembrane region" description="Helical" evidence="8">
    <location>
        <begin position="58"/>
        <end position="75"/>
    </location>
</feature>
<proteinExistence type="predicted"/>
<dbReference type="RefSeq" id="WP_184861142.1">
    <property type="nucleotide sequence ID" value="NZ_BAAAWY010000045.1"/>
</dbReference>
<sequence>MTAVTTTPHGRAPSRAVVVLLVAAAAGLVLAHRLYLGIETAPAGLVTQTVHLGQECTSAYLLVPLLLLTSVLVALRPQATRKALVALGFAALALIVSDQVRILTLVGLISWLGVDTGYFVGHTLLGSLISAAGGAAALVLFGWLIVRREKA</sequence>
<evidence type="ECO:0000256" key="6">
    <source>
        <dbReference type="ARBA" id="ARBA00022989"/>
    </source>
</evidence>
<evidence type="ECO:0000256" key="3">
    <source>
        <dbReference type="ARBA" id="ARBA00022670"/>
    </source>
</evidence>
<gene>
    <name evidence="9" type="ORF">BJ998_002393</name>
</gene>
<keyword evidence="10" id="KW-1185">Reference proteome</keyword>
<evidence type="ECO:0000313" key="9">
    <source>
        <dbReference type="EMBL" id="MBB5891197.1"/>
    </source>
</evidence>
<evidence type="ECO:0000256" key="5">
    <source>
        <dbReference type="ARBA" id="ARBA00022801"/>
    </source>
</evidence>
<comment type="caution">
    <text evidence="9">The sequence shown here is derived from an EMBL/GenBank/DDBJ whole genome shotgun (WGS) entry which is preliminary data.</text>
</comment>
<dbReference type="GO" id="GO:0005886">
    <property type="term" value="C:plasma membrane"/>
    <property type="evidence" value="ECO:0007669"/>
    <property type="project" value="UniProtKB-SubCell"/>
</dbReference>
<dbReference type="NCBIfam" id="TIGR04178">
    <property type="entry name" value="exo_archaeo"/>
    <property type="match status" value="1"/>
</dbReference>
<comment type="subcellular location">
    <subcellularLocation>
        <location evidence="1">Cell membrane</location>
        <topology evidence="1">Multi-pass membrane protein</topology>
    </subcellularLocation>
</comment>
<keyword evidence="5" id="KW-0378">Hydrolase</keyword>
<evidence type="ECO:0000256" key="8">
    <source>
        <dbReference type="SAM" id="Phobius"/>
    </source>
</evidence>
<evidence type="ECO:0000256" key="4">
    <source>
        <dbReference type="ARBA" id="ARBA00022692"/>
    </source>
</evidence>
<keyword evidence="2" id="KW-1003">Cell membrane</keyword>
<dbReference type="InterPro" id="IPR026392">
    <property type="entry name" value="Exo/Archaeosortase_dom"/>
</dbReference>
<dbReference type="GO" id="GO:0008233">
    <property type="term" value="F:peptidase activity"/>
    <property type="evidence" value="ECO:0007669"/>
    <property type="project" value="UniProtKB-KW"/>
</dbReference>
<keyword evidence="3" id="KW-0645">Protease</keyword>
<feature type="transmembrane region" description="Helical" evidence="8">
    <location>
        <begin position="16"/>
        <end position="38"/>
    </location>
</feature>
<keyword evidence="7 8" id="KW-0472">Membrane</keyword>
<accession>A0A7W9KEM4</accession>
<evidence type="ECO:0000256" key="1">
    <source>
        <dbReference type="ARBA" id="ARBA00004651"/>
    </source>
</evidence>
<organism evidence="9 10">
    <name type="scientific">Kutzneria kofuensis</name>
    <dbReference type="NCBI Taxonomy" id="103725"/>
    <lineage>
        <taxon>Bacteria</taxon>
        <taxon>Bacillati</taxon>
        <taxon>Actinomycetota</taxon>
        <taxon>Actinomycetes</taxon>
        <taxon>Pseudonocardiales</taxon>
        <taxon>Pseudonocardiaceae</taxon>
        <taxon>Kutzneria</taxon>
    </lineage>
</organism>
<dbReference type="EMBL" id="JACHIR010000001">
    <property type="protein sequence ID" value="MBB5891197.1"/>
    <property type="molecule type" value="Genomic_DNA"/>
</dbReference>
<protein>
    <submittedName>
        <fullName evidence="9">Exosortase/archaeosortase family protein</fullName>
    </submittedName>
</protein>
<reference evidence="9 10" key="1">
    <citation type="submission" date="2020-08" db="EMBL/GenBank/DDBJ databases">
        <title>Sequencing the genomes of 1000 actinobacteria strains.</title>
        <authorList>
            <person name="Klenk H.-P."/>
        </authorList>
    </citation>
    <scope>NUCLEOTIDE SEQUENCE [LARGE SCALE GENOMIC DNA]</scope>
    <source>
        <strain evidence="9 10">DSM 43851</strain>
    </source>
</reference>